<name>A0ACB9GNU4_9ASTR</name>
<reference evidence="2" key="1">
    <citation type="journal article" date="2022" name="Mol. Ecol. Resour.">
        <title>The genomes of chicory, endive, great burdock and yacon provide insights into Asteraceae palaeo-polyploidization history and plant inulin production.</title>
        <authorList>
            <person name="Fan W."/>
            <person name="Wang S."/>
            <person name="Wang H."/>
            <person name="Wang A."/>
            <person name="Jiang F."/>
            <person name="Liu H."/>
            <person name="Zhao H."/>
            <person name="Xu D."/>
            <person name="Zhang Y."/>
        </authorList>
    </citation>
    <scope>NUCLEOTIDE SEQUENCE [LARGE SCALE GENOMIC DNA]</scope>
    <source>
        <strain evidence="2">cv. Yunnan</strain>
    </source>
</reference>
<dbReference type="Proteomes" id="UP001056120">
    <property type="component" value="Linkage Group LG14"/>
</dbReference>
<proteinExistence type="predicted"/>
<evidence type="ECO:0000313" key="2">
    <source>
        <dbReference type="Proteomes" id="UP001056120"/>
    </source>
</evidence>
<sequence length="133" mass="15779">MQPPSLLQHILFAYDVRAYKRETRRRLYRWKGIRKGRSEEKRRVEEESIVAGGIFRRWRRNRSSQESILHVISSPEQDHQYSFSFVFSCNQISESITATEQSPWQAHRPCRRSSARFHPCLRGYGFDSCIKGS</sequence>
<protein>
    <submittedName>
        <fullName evidence="1">Uncharacterized protein</fullName>
    </submittedName>
</protein>
<accession>A0ACB9GNU4</accession>
<organism evidence="1 2">
    <name type="scientific">Smallanthus sonchifolius</name>
    <dbReference type="NCBI Taxonomy" id="185202"/>
    <lineage>
        <taxon>Eukaryota</taxon>
        <taxon>Viridiplantae</taxon>
        <taxon>Streptophyta</taxon>
        <taxon>Embryophyta</taxon>
        <taxon>Tracheophyta</taxon>
        <taxon>Spermatophyta</taxon>
        <taxon>Magnoliopsida</taxon>
        <taxon>eudicotyledons</taxon>
        <taxon>Gunneridae</taxon>
        <taxon>Pentapetalae</taxon>
        <taxon>asterids</taxon>
        <taxon>campanulids</taxon>
        <taxon>Asterales</taxon>
        <taxon>Asteraceae</taxon>
        <taxon>Asteroideae</taxon>
        <taxon>Heliantheae alliance</taxon>
        <taxon>Millerieae</taxon>
        <taxon>Smallanthus</taxon>
    </lineage>
</organism>
<keyword evidence="2" id="KW-1185">Reference proteome</keyword>
<evidence type="ECO:0000313" key="1">
    <source>
        <dbReference type="EMBL" id="KAI3785057.1"/>
    </source>
</evidence>
<dbReference type="EMBL" id="CM042031">
    <property type="protein sequence ID" value="KAI3785057.1"/>
    <property type="molecule type" value="Genomic_DNA"/>
</dbReference>
<gene>
    <name evidence="1" type="ORF">L1987_44168</name>
</gene>
<comment type="caution">
    <text evidence="1">The sequence shown here is derived from an EMBL/GenBank/DDBJ whole genome shotgun (WGS) entry which is preliminary data.</text>
</comment>
<reference evidence="1 2" key="2">
    <citation type="journal article" date="2022" name="Mol. Ecol. Resour.">
        <title>The genomes of chicory, endive, great burdock and yacon provide insights into Asteraceae paleo-polyploidization history and plant inulin production.</title>
        <authorList>
            <person name="Fan W."/>
            <person name="Wang S."/>
            <person name="Wang H."/>
            <person name="Wang A."/>
            <person name="Jiang F."/>
            <person name="Liu H."/>
            <person name="Zhao H."/>
            <person name="Xu D."/>
            <person name="Zhang Y."/>
        </authorList>
    </citation>
    <scope>NUCLEOTIDE SEQUENCE [LARGE SCALE GENOMIC DNA]</scope>
    <source>
        <strain evidence="2">cv. Yunnan</strain>
        <tissue evidence="1">Leaves</tissue>
    </source>
</reference>